<dbReference type="GO" id="GO:0016887">
    <property type="term" value="F:ATP hydrolysis activity"/>
    <property type="evidence" value="ECO:0007669"/>
    <property type="project" value="InterPro"/>
</dbReference>
<evidence type="ECO:0000256" key="5">
    <source>
        <dbReference type="ARBA" id="ARBA00022741"/>
    </source>
</evidence>
<feature type="transmembrane region" description="Helical" evidence="9">
    <location>
        <begin position="132"/>
        <end position="151"/>
    </location>
</feature>
<feature type="domain" description="ABC transporter" evidence="10">
    <location>
        <begin position="333"/>
        <end position="567"/>
    </location>
</feature>
<keyword evidence="7 9" id="KW-1133">Transmembrane helix</keyword>
<dbReference type="OrthoDB" id="9769895at2"/>
<evidence type="ECO:0000259" key="11">
    <source>
        <dbReference type="PROSITE" id="PS50929"/>
    </source>
</evidence>
<dbReference type="InterPro" id="IPR003439">
    <property type="entry name" value="ABC_transporter-like_ATP-bd"/>
</dbReference>
<evidence type="ECO:0000256" key="9">
    <source>
        <dbReference type="SAM" id="Phobius"/>
    </source>
</evidence>
<dbReference type="Gene3D" id="3.40.50.300">
    <property type="entry name" value="P-loop containing nucleotide triphosphate hydrolases"/>
    <property type="match status" value="1"/>
</dbReference>
<evidence type="ECO:0000256" key="4">
    <source>
        <dbReference type="ARBA" id="ARBA00022692"/>
    </source>
</evidence>
<dbReference type="SUPFAM" id="SSF90123">
    <property type="entry name" value="ABC transporter transmembrane region"/>
    <property type="match status" value="1"/>
</dbReference>
<feature type="transmembrane region" description="Helical" evidence="9">
    <location>
        <begin position="52"/>
        <end position="78"/>
    </location>
</feature>
<evidence type="ECO:0000256" key="1">
    <source>
        <dbReference type="ARBA" id="ARBA00004651"/>
    </source>
</evidence>
<evidence type="ECO:0000256" key="6">
    <source>
        <dbReference type="ARBA" id="ARBA00022840"/>
    </source>
</evidence>
<name>A0A326UMC8_THEHA</name>
<protein>
    <submittedName>
        <fullName evidence="12">ATP-binding cassette subfamily B protein</fullName>
    </submittedName>
</protein>
<dbReference type="PROSITE" id="PS50929">
    <property type="entry name" value="ABC_TM1F"/>
    <property type="match status" value="1"/>
</dbReference>
<dbReference type="AlphaFoldDB" id="A0A326UMC8"/>
<evidence type="ECO:0000259" key="10">
    <source>
        <dbReference type="PROSITE" id="PS50893"/>
    </source>
</evidence>
<dbReference type="InterPro" id="IPR011527">
    <property type="entry name" value="ABC1_TM_dom"/>
</dbReference>
<accession>A0A326UMC8</accession>
<evidence type="ECO:0000313" key="12">
    <source>
        <dbReference type="EMBL" id="PZW31095.1"/>
    </source>
</evidence>
<dbReference type="InterPro" id="IPR036640">
    <property type="entry name" value="ABC1_TM_sf"/>
</dbReference>
<reference evidence="12 13" key="1">
    <citation type="submission" date="2018-06" db="EMBL/GenBank/DDBJ databases">
        <title>Genomic Encyclopedia of Archaeal and Bacterial Type Strains, Phase II (KMG-II): from individual species to whole genera.</title>
        <authorList>
            <person name="Goeker M."/>
        </authorList>
    </citation>
    <scope>NUCLEOTIDE SEQUENCE [LARGE SCALE GENOMIC DNA]</scope>
    <source>
        <strain evidence="12 13">ATCC BAA-1881</strain>
    </source>
</reference>
<feature type="domain" description="ABC transmembrane type-1" evidence="11">
    <location>
        <begin position="22"/>
        <end position="300"/>
    </location>
</feature>
<dbReference type="CDD" id="cd07346">
    <property type="entry name" value="ABC_6TM_exporters"/>
    <property type="match status" value="1"/>
</dbReference>
<comment type="subcellular location">
    <subcellularLocation>
        <location evidence="1">Cell membrane</location>
        <topology evidence="1">Multi-pass membrane protein</topology>
    </subcellularLocation>
</comment>
<dbReference type="RefSeq" id="WP_111321766.1">
    <property type="nucleotide sequence ID" value="NZ_BIFX01000003.1"/>
</dbReference>
<dbReference type="Pfam" id="PF00664">
    <property type="entry name" value="ABC_membrane"/>
    <property type="match status" value="1"/>
</dbReference>
<gene>
    <name evidence="12" type="ORF">EI42_02192</name>
</gene>
<keyword evidence="5" id="KW-0547">Nucleotide-binding</keyword>
<evidence type="ECO:0000256" key="7">
    <source>
        <dbReference type="ARBA" id="ARBA00022989"/>
    </source>
</evidence>
<dbReference type="GO" id="GO:0015421">
    <property type="term" value="F:ABC-type oligopeptide transporter activity"/>
    <property type="evidence" value="ECO:0007669"/>
    <property type="project" value="TreeGrafter"/>
</dbReference>
<dbReference type="SUPFAM" id="SSF52540">
    <property type="entry name" value="P-loop containing nucleoside triphosphate hydrolases"/>
    <property type="match status" value="1"/>
</dbReference>
<dbReference type="InterPro" id="IPR039421">
    <property type="entry name" value="Type_1_exporter"/>
</dbReference>
<dbReference type="InterPro" id="IPR003593">
    <property type="entry name" value="AAA+_ATPase"/>
</dbReference>
<dbReference type="PANTHER" id="PTHR43394:SF1">
    <property type="entry name" value="ATP-BINDING CASSETTE SUB-FAMILY B MEMBER 10, MITOCHONDRIAL"/>
    <property type="match status" value="1"/>
</dbReference>
<dbReference type="SMART" id="SM00382">
    <property type="entry name" value="AAA"/>
    <property type="match status" value="1"/>
</dbReference>
<dbReference type="PROSITE" id="PS00211">
    <property type="entry name" value="ABC_TRANSPORTER_1"/>
    <property type="match status" value="1"/>
</dbReference>
<dbReference type="PROSITE" id="PS50893">
    <property type="entry name" value="ABC_TRANSPORTER_2"/>
    <property type="match status" value="1"/>
</dbReference>
<dbReference type="Pfam" id="PF00005">
    <property type="entry name" value="ABC_tran"/>
    <property type="match status" value="1"/>
</dbReference>
<dbReference type="PANTHER" id="PTHR43394">
    <property type="entry name" value="ATP-DEPENDENT PERMEASE MDL1, MITOCHONDRIAL"/>
    <property type="match status" value="1"/>
</dbReference>
<feature type="transmembrane region" description="Helical" evidence="9">
    <location>
        <begin position="157"/>
        <end position="175"/>
    </location>
</feature>
<keyword evidence="8 9" id="KW-0472">Membrane</keyword>
<dbReference type="GO" id="GO:0005524">
    <property type="term" value="F:ATP binding"/>
    <property type="evidence" value="ECO:0007669"/>
    <property type="project" value="UniProtKB-KW"/>
</dbReference>
<keyword evidence="2" id="KW-0813">Transport</keyword>
<keyword evidence="3" id="KW-1003">Cell membrane</keyword>
<comment type="caution">
    <text evidence="12">The sequence shown here is derived from an EMBL/GenBank/DDBJ whole genome shotgun (WGS) entry which is preliminary data.</text>
</comment>
<dbReference type="InterPro" id="IPR017871">
    <property type="entry name" value="ABC_transporter-like_CS"/>
</dbReference>
<proteinExistence type="predicted"/>
<dbReference type="InterPro" id="IPR027417">
    <property type="entry name" value="P-loop_NTPase"/>
</dbReference>
<feature type="transmembrane region" description="Helical" evidence="9">
    <location>
        <begin position="21"/>
        <end position="40"/>
    </location>
</feature>
<sequence length="575" mass="63947">MKRYLILLRTYLFSQRFNVCMLALLLLGGIGLELLSPLLLQNFIDTLQYPGSSFFIPVLLFFCFTIFNQLCTTFASYLSEAVGWRATNELRVDLTLHCLNLDMHFHKAHTPGVLLERVDGDIATLSDFFSNFVFVMLGRFLLLLGIIVIAFMADWRAGLLFLIFTIFLFSLFKPIQKRGVPMFQAARQADAELASFFEERLSSLEDISGNGAQPYVMERLNRLSRRILHTARLSSVYGRLFSGALEIGAKALMAAILTLGASLSRHGQMSLGTIYATFFYTNLLTNSLIEITFHLDGFQKALASIQRVTELHSATSAIVDGEGGLLPDGPLALRFEHVTFGYAPEKLVLHDISFELRSGRTLGILGRTGSGKTTLTRLLYRGYDVQQGAILLGNTDIRRTTRAELCARIGVVTQDVQLFQASIRENLTLFNPNISDTEIMHALAELHLTQWLAEQPHGLDTVLTEGGGMLSSGEAQLLAFARVFLHNPDIVILDEASSRLDPATERLLQQAIGRLLQGRTGIIIAHHLDTIQRVDDILILEGGHIREHGERHLLASDPTSRFSQLIQSGLTEVIA</sequence>
<dbReference type="EMBL" id="QKUF01000006">
    <property type="protein sequence ID" value="PZW31095.1"/>
    <property type="molecule type" value="Genomic_DNA"/>
</dbReference>
<keyword evidence="13" id="KW-1185">Reference proteome</keyword>
<keyword evidence="6 12" id="KW-0067">ATP-binding</keyword>
<dbReference type="FunFam" id="3.40.50.300:FF:000299">
    <property type="entry name" value="ABC transporter ATP-binding protein/permease"/>
    <property type="match status" value="1"/>
</dbReference>
<evidence type="ECO:0000256" key="8">
    <source>
        <dbReference type="ARBA" id="ARBA00023136"/>
    </source>
</evidence>
<organism evidence="12 13">
    <name type="scientific">Thermosporothrix hazakensis</name>
    <dbReference type="NCBI Taxonomy" id="644383"/>
    <lineage>
        <taxon>Bacteria</taxon>
        <taxon>Bacillati</taxon>
        <taxon>Chloroflexota</taxon>
        <taxon>Ktedonobacteria</taxon>
        <taxon>Ktedonobacterales</taxon>
        <taxon>Thermosporotrichaceae</taxon>
        <taxon>Thermosporothrix</taxon>
    </lineage>
</organism>
<dbReference type="GO" id="GO:0005886">
    <property type="term" value="C:plasma membrane"/>
    <property type="evidence" value="ECO:0007669"/>
    <property type="project" value="UniProtKB-SubCell"/>
</dbReference>
<evidence type="ECO:0000313" key="13">
    <source>
        <dbReference type="Proteomes" id="UP000248806"/>
    </source>
</evidence>
<evidence type="ECO:0000256" key="2">
    <source>
        <dbReference type="ARBA" id="ARBA00022448"/>
    </source>
</evidence>
<evidence type="ECO:0000256" key="3">
    <source>
        <dbReference type="ARBA" id="ARBA00022475"/>
    </source>
</evidence>
<keyword evidence="4 9" id="KW-0812">Transmembrane</keyword>
<dbReference type="Gene3D" id="1.20.1560.10">
    <property type="entry name" value="ABC transporter type 1, transmembrane domain"/>
    <property type="match status" value="1"/>
</dbReference>
<dbReference type="Proteomes" id="UP000248806">
    <property type="component" value="Unassembled WGS sequence"/>
</dbReference>